<dbReference type="Proteomes" id="UP000192247">
    <property type="component" value="Unassembled WGS sequence"/>
</dbReference>
<evidence type="ECO:0000313" key="2">
    <source>
        <dbReference type="EMBL" id="OQR69630.1"/>
    </source>
</evidence>
<dbReference type="EMBL" id="MNPL01020310">
    <property type="protein sequence ID" value="OQR69630.1"/>
    <property type="molecule type" value="Genomic_DNA"/>
</dbReference>
<reference evidence="2 3" key="1">
    <citation type="journal article" date="2017" name="Gigascience">
        <title>Draft genome of the honey bee ectoparasitic mite, Tropilaelaps mercedesae, is shaped by the parasitic life history.</title>
        <authorList>
            <person name="Dong X."/>
            <person name="Armstrong S.D."/>
            <person name="Xia D."/>
            <person name="Makepeace B.L."/>
            <person name="Darby A.C."/>
            <person name="Kadowaki T."/>
        </authorList>
    </citation>
    <scope>NUCLEOTIDE SEQUENCE [LARGE SCALE GENOMIC DNA]</scope>
    <source>
        <strain evidence="2">Wuxi-XJTLU</strain>
    </source>
</reference>
<protein>
    <submittedName>
        <fullName evidence="2">Uncharacterized protein</fullName>
    </submittedName>
</protein>
<evidence type="ECO:0000313" key="3">
    <source>
        <dbReference type="Proteomes" id="UP000192247"/>
    </source>
</evidence>
<dbReference type="AlphaFoldDB" id="A0A1V9X7T4"/>
<organism evidence="2 3">
    <name type="scientific">Tropilaelaps mercedesae</name>
    <dbReference type="NCBI Taxonomy" id="418985"/>
    <lineage>
        <taxon>Eukaryota</taxon>
        <taxon>Metazoa</taxon>
        <taxon>Ecdysozoa</taxon>
        <taxon>Arthropoda</taxon>
        <taxon>Chelicerata</taxon>
        <taxon>Arachnida</taxon>
        <taxon>Acari</taxon>
        <taxon>Parasitiformes</taxon>
        <taxon>Mesostigmata</taxon>
        <taxon>Gamasina</taxon>
        <taxon>Dermanyssoidea</taxon>
        <taxon>Laelapidae</taxon>
        <taxon>Tropilaelaps</taxon>
    </lineage>
</organism>
<sequence>MEGNRERGQSRGSGGLRRACEQEKAACPRAKWPLPSLQLNDNIKARSTCYEETEFANHARLETSDGGPYVFEPQIHTHV</sequence>
<name>A0A1V9X7T4_9ACAR</name>
<proteinExistence type="predicted"/>
<keyword evidence="3" id="KW-1185">Reference proteome</keyword>
<dbReference type="InParanoid" id="A0A1V9X7T4"/>
<feature type="region of interest" description="Disordered" evidence="1">
    <location>
        <begin position="1"/>
        <end position="20"/>
    </location>
</feature>
<accession>A0A1V9X7T4</accession>
<evidence type="ECO:0000256" key="1">
    <source>
        <dbReference type="SAM" id="MobiDB-lite"/>
    </source>
</evidence>
<gene>
    <name evidence="2" type="ORF">BIW11_12144</name>
</gene>
<comment type="caution">
    <text evidence="2">The sequence shown here is derived from an EMBL/GenBank/DDBJ whole genome shotgun (WGS) entry which is preliminary data.</text>
</comment>